<keyword evidence="4" id="KW-1185">Reference proteome</keyword>
<dbReference type="EMBL" id="RJVJ01000001">
    <property type="protein sequence ID" value="ROR43318.1"/>
    <property type="molecule type" value="Genomic_DNA"/>
</dbReference>
<evidence type="ECO:0000313" key="3">
    <source>
        <dbReference type="EMBL" id="RPE33690.1"/>
    </source>
</evidence>
<dbReference type="AlphaFoldDB" id="A0A3N4S4F0"/>
<dbReference type="RefSeq" id="WP_162869961.1">
    <property type="nucleotide sequence ID" value="NZ_RJVJ01000001.1"/>
</dbReference>
<reference evidence="4 5" key="1">
    <citation type="submission" date="2018-11" db="EMBL/GenBank/DDBJ databases">
        <title>Sequencing the genomes of 1000 actinobacteria strains.</title>
        <authorList>
            <person name="Klenk H.-P."/>
        </authorList>
    </citation>
    <scope>NUCLEOTIDE SEQUENCE [LARGE SCALE GENOMIC DNA]</scope>
    <source>
        <strain evidence="2 5">DSM 44780</strain>
        <strain evidence="3 4">DSM 44781</strain>
    </source>
</reference>
<evidence type="ECO:0000313" key="5">
    <source>
        <dbReference type="Proteomes" id="UP000267408"/>
    </source>
</evidence>
<evidence type="ECO:0000256" key="1">
    <source>
        <dbReference type="SAM" id="SignalP"/>
    </source>
</evidence>
<evidence type="ECO:0000313" key="2">
    <source>
        <dbReference type="EMBL" id="ROR43318.1"/>
    </source>
</evidence>
<accession>A0A3N4S4F0</accession>
<comment type="caution">
    <text evidence="3">The sequence shown here is derived from an EMBL/GenBank/DDBJ whole genome shotgun (WGS) entry which is preliminary data.</text>
</comment>
<evidence type="ECO:0000313" key="4">
    <source>
        <dbReference type="Proteomes" id="UP000266906"/>
    </source>
</evidence>
<name>A0A3N4S4F0_9ACTN</name>
<dbReference type="Proteomes" id="UP000266906">
    <property type="component" value="Unassembled WGS sequence"/>
</dbReference>
<proteinExistence type="predicted"/>
<dbReference type="Proteomes" id="UP000267408">
    <property type="component" value="Unassembled WGS sequence"/>
</dbReference>
<gene>
    <name evidence="3" type="ORF">EDD38_1985</name>
    <name evidence="2" type="ORF">EDD39_1464</name>
</gene>
<feature type="chain" id="PRO_5044596220" evidence="1">
    <location>
        <begin position="31"/>
        <end position="56"/>
    </location>
</feature>
<sequence length="56" mass="6004">MSRMRRVARIVLISLTVGAALVLGGTAASADDTIWNIKAPDHVQAAQMALLDTIWN</sequence>
<keyword evidence="1" id="KW-0732">Signal</keyword>
<organism evidence="3 4">
    <name type="scientific">Kitasatospora cineracea</name>
    <dbReference type="NCBI Taxonomy" id="88074"/>
    <lineage>
        <taxon>Bacteria</taxon>
        <taxon>Bacillati</taxon>
        <taxon>Actinomycetota</taxon>
        <taxon>Actinomycetes</taxon>
        <taxon>Kitasatosporales</taxon>
        <taxon>Streptomycetaceae</taxon>
        <taxon>Kitasatospora</taxon>
    </lineage>
</organism>
<protein>
    <submittedName>
        <fullName evidence="3">Uncharacterized protein</fullName>
    </submittedName>
</protein>
<dbReference type="EMBL" id="RKQG01000001">
    <property type="protein sequence ID" value="RPE33690.1"/>
    <property type="molecule type" value="Genomic_DNA"/>
</dbReference>
<accession>A0A8G1UG51</accession>
<feature type="signal peptide" evidence="1">
    <location>
        <begin position="1"/>
        <end position="30"/>
    </location>
</feature>